<sequence>MRRRNSSLNHPLQVYHPSIGPGWSLLLHTMMGLLHLLRLSRSRSLQYLLLSKQSLRMAQSGSIDGIERCIKICNIQQCYVKLSDQIYKGYAISLQMPDPTLVIHNIVDTKVHILHLLEVSNCNLRLYNNRSLSISALAAPPASYNPPDFEDPAA</sequence>
<proteinExistence type="predicted"/>
<keyword evidence="2" id="KW-1185">Reference proteome</keyword>
<comment type="caution">
    <text evidence="1">The sequence shown here is derived from an EMBL/GenBank/DDBJ whole genome shotgun (WGS) entry which is preliminary data.</text>
</comment>
<organism evidence="1 2">
    <name type="scientific">Morella rubra</name>
    <name type="common">Chinese bayberry</name>
    <dbReference type="NCBI Taxonomy" id="262757"/>
    <lineage>
        <taxon>Eukaryota</taxon>
        <taxon>Viridiplantae</taxon>
        <taxon>Streptophyta</taxon>
        <taxon>Embryophyta</taxon>
        <taxon>Tracheophyta</taxon>
        <taxon>Spermatophyta</taxon>
        <taxon>Magnoliopsida</taxon>
        <taxon>eudicotyledons</taxon>
        <taxon>Gunneridae</taxon>
        <taxon>Pentapetalae</taxon>
        <taxon>rosids</taxon>
        <taxon>fabids</taxon>
        <taxon>Fagales</taxon>
        <taxon>Myricaceae</taxon>
        <taxon>Morella</taxon>
    </lineage>
</organism>
<dbReference type="EMBL" id="RXIC02000023">
    <property type="protein sequence ID" value="KAB1213007.1"/>
    <property type="molecule type" value="Genomic_DNA"/>
</dbReference>
<evidence type="ECO:0000313" key="2">
    <source>
        <dbReference type="Proteomes" id="UP000516437"/>
    </source>
</evidence>
<evidence type="ECO:0000313" key="1">
    <source>
        <dbReference type="EMBL" id="KAB1213007.1"/>
    </source>
</evidence>
<gene>
    <name evidence="1" type="ORF">CJ030_MR5G016140</name>
</gene>
<reference evidence="1 2" key="1">
    <citation type="journal article" date="2019" name="Plant Biotechnol. J.">
        <title>The red bayberry genome and genetic basis of sex determination.</title>
        <authorList>
            <person name="Jia H.M."/>
            <person name="Jia H.J."/>
            <person name="Cai Q.L."/>
            <person name="Wang Y."/>
            <person name="Zhao H.B."/>
            <person name="Yang W.F."/>
            <person name="Wang G.Y."/>
            <person name="Li Y.H."/>
            <person name="Zhan D.L."/>
            <person name="Shen Y.T."/>
            <person name="Niu Q.F."/>
            <person name="Chang L."/>
            <person name="Qiu J."/>
            <person name="Zhao L."/>
            <person name="Xie H.B."/>
            <person name="Fu W.Y."/>
            <person name="Jin J."/>
            <person name="Li X.W."/>
            <person name="Jiao Y."/>
            <person name="Zhou C.C."/>
            <person name="Tu T."/>
            <person name="Chai C.Y."/>
            <person name="Gao J.L."/>
            <person name="Fan L.J."/>
            <person name="van de Weg E."/>
            <person name="Wang J.Y."/>
            <person name="Gao Z.S."/>
        </authorList>
    </citation>
    <scope>NUCLEOTIDE SEQUENCE [LARGE SCALE GENOMIC DNA]</scope>
    <source>
        <tissue evidence="1">Leaves</tissue>
    </source>
</reference>
<name>A0A6A1VM58_9ROSI</name>
<dbReference type="AlphaFoldDB" id="A0A6A1VM58"/>
<protein>
    <submittedName>
        <fullName evidence="1">Uncharacterized protein</fullName>
    </submittedName>
</protein>
<accession>A0A6A1VM58</accession>
<dbReference type="Proteomes" id="UP000516437">
    <property type="component" value="Chromosome 5"/>
</dbReference>